<dbReference type="STRING" id="326424.FRAAL1647"/>
<sequence length="320" mass="35521">MTAEVLVIGRHDDQHVARCAAVLGAAGRTCEVLWLGLARQRYRIHGDLASMELGLDGRRYPLADYRHVLCLPMAVNRPSMVDTDGDEFGEREWNALLRSVLVRSAAHSPAAWLIHPDADLLQDRKIALLQCAARACPELAIPPTVITNELLDADVALLGDRIVVKPINAWQEVSPGRYFNTTLLTDAALAKIRQVGPLDTLTIFQRFLPHSIEYRCYCVHNAVLTVRLQVAPGSADSRLPGASQGATVTTDEQDFAPALREITRSLRVHYCCFDMVMDGSGRSWLTDINPTGSWRYLENQFDCDLTSWILATWLGRSTDG</sequence>
<dbReference type="OrthoDB" id="9794735at2"/>
<dbReference type="RefSeq" id="WP_011602836.1">
    <property type="nucleotide sequence ID" value="NC_008278.1"/>
</dbReference>
<evidence type="ECO:0008006" key="3">
    <source>
        <dbReference type="Google" id="ProtNLM"/>
    </source>
</evidence>
<dbReference type="Gene3D" id="3.30.470.20">
    <property type="entry name" value="ATP-grasp fold, B domain"/>
    <property type="match status" value="1"/>
</dbReference>
<dbReference type="SUPFAM" id="SSF56059">
    <property type="entry name" value="Glutathione synthetase ATP-binding domain-like"/>
    <property type="match status" value="1"/>
</dbReference>
<evidence type="ECO:0000313" key="2">
    <source>
        <dbReference type="Proteomes" id="UP000000657"/>
    </source>
</evidence>
<dbReference type="EMBL" id="CT573213">
    <property type="protein sequence ID" value="CAJ60302.1"/>
    <property type="molecule type" value="Genomic_DNA"/>
</dbReference>
<accession>Q0RQ74</accession>
<dbReference type="HOGENOM" id="CLU_868050_0_0_11"/>
<name>Q0RQ74_FRAAA</name>
<evidence type="ECO:0000313" key="1">
    <source>
        <dbReference type="EMBL" id="CAJ60302.1"/>
    </source>
</evidence>
<protein>
    <recommendedName>
        <fullName evidence="3">ATP-grasp domain-containing protein</fullName>
    </recommendedName>
</protein>
<dbReference type="AlphaFoldDB" id="Q0RQ74"/>
<dbReference type="Proteomes" id="UP000000657">
    <property type="component" value="Chromosome"/>
</dbReference>
<gene>
    <name evidence="1" type="ordered locus">FRAAL1647</name>
</gene>
<dbReference type="KEGG" id="fal:FRAAL1647"/>
<reference evidence="1 2" key="1">
    <citation type="journal article" date="2007" name="Genome Res.">
        <title>Genome characteristics of facultatively symbiotic Frankia sp. strains reflect host range and host plant biogeography.</title>
        <authorList>
            <person name="Normand P."/>
            <person name="Lapierre P."/>
            <person name="Tisa L.S."/>
            <person name="Gogarten J.P."/>
            <person name="Alloisio N."/>
            <person name="Bagnarol E."/>
            <person name="Bassi C.A."/>
            <person name="Berry A.M."/>
            <person name="Bickhart D.M."/>
            <person name="Choisne N."/>
            <person name="Couloux A."/>
            <person name="Cournoyer B."/>
            <person name="Cruveiller S."/>
            <person name="Daubin V."/>
            <person name="Demange N."/>
            <person name="Francino M.P."/>
            <person name="Goltsman E."/>
            <person name="Huang Y."/>
            <person name="Kopp O.R."/>
            <person name="Labarre L."/>
            <person name="Lapidus A."/>
            <person name="Lavire C."/>
            <person name="Marechal J."/>
            <person name="Martinez M."/>
            <person name="Mastronunzio J.E."/>
            <person name="Mullin B.C."/>
            <person name="Niemann J."/>
            <person name="Pujic P."/>
            <person name="Rawnsley T."/>
            <person name="Rouy Z."/>
            <person name="Schenowitz C."/>
            <person name="Sellstedt A."/>
            <person name="Tavares F."/>
            <person name="Tomkins J.P."/>
            <person name="Vallenet D."/>
            <person name="Valverde C."/>
            <person name="Wall L.G."/>
            <person name="Wang Y."/>
            <person name="Medigue C."/>
            <person name="Benson D.R."/>
        </authorList>
    </citation>
    <scope>NUCLEOTIDE SEQUENCE [LARGE SCALE GENOMIC DNA]</scope>
    <source>
        <strain evidence="2">DSM 45986 / CECT 9034 / ACN14a</strain>
    </source>
</reference>
<keyword evidence="2" id="KW-1185">Reference proteome</keyword>
<proteinExistence type="predicted"/>
<organism evidence="1 2">
    <name type="scientific">Frankia alni (strain DSM 45986 / CECT 9034 / ACN14a)</name>
    <dbReference type="NCBI Taxonomy" id="326424"/>
    <lineage>
        <taxon>Bacteria</taxon>
        <taxon>Bacillati</taxon>
        <taxon>Actinomycetota</taxon>
        <taxon>Actinomycetes</taxon>
        <taxon>Frankiales</taxon>
        <taxon>Frankiaceae</taxon>
        <taxon>Frankia</taxon>
    </lineage>
</organism>